<accession>A0A2Z6ZWA6</accession>
<protein>
    <submittedName>
        <fullName evidence="2">Uncharacterized protein</fullName>
    </submittedName>
</protein>
<evidence type="ECO:0000256" key="1">
    <source>
        <dbReference type="SAM" id="MobiDB-lite"/>
    </source>
</evidence>
<dbReference type="AlphaFoldDB" id="A0A2Z6ZWA6"/>
<organism evidence="2 3">
    <name type="scientific">Dorcoceras hygrometricum</name>
    <dbReference type="NCBI Taxonomy" id="472368"/>
    <lineage>
        <taxon>Eukaryota</taxon>
        <taxon>Viridiplantae</taxon>
        <taxon>Streptophyta</taxon>
        <taxon>Embryophyta</taxon>
        <taxon>Tracheophyta</taxon>
        <taxon>Spermatophyta</taxon>
        <taxon>Magnoliopsida</taxon>
        <taxon>eudicotyledons</taxon>
        <taxon>Gunneridae</taxon>
        <taxon>Pentapetalae</taxon>
        <taxon>asterids</taxon>
        <taxon>lamiids</taxon>
        <taxon>Lamiales</taxon>
        <taxon>Gesneriaceae</taxon>
        <taxon>Didymocarpoideae</taxon>
        <taxon>Trichosporeae</taxon>
        <taxon>Loxocarpinae</taxon>
        <taxon>Dorcoceras</taxon>
    </lineage>
</organism>
<evidence type="ECO:0000313" key="3">
    <source>
        <dbReference type="Proteomes" id="UP000250235"/>
    </source>
</evidence>
<sequence length="151" mass="16715">MTSPEHRRSGGRHHENCARRKATHAAATSAAQSRNIVRHRAASCGDQRMDSGASKQQRPAITVQKHRPASAKRPMTGRDARPARISFASSSAQRRVIIGRPMCDNRTGSSSHESAAVRNECAGYRAAARALARACWRRCMRLWRGRGPKEF</sequence>
<name>A0A2Z6ZWA6_9LAMI</name>
<dbReference type="Proteomes" id="UP000250235">
    <property type="component" value="Unassembled WGS sequence"/>
</dbReference>
<feature type="region of interest" description="Disordered" evidence="1">
    <location>
        <begin position="1"/>
        <end position="81"/>
    </location>
</feature>
<keyword evidence="3" id="KW-1185">Reference proteome</keyword>
<gene>
    <name evidence="2" type="ORF">F511_45323</name>
</gene>
<feature type="compositionally biased region" description="Basic and acidic residues" evidence="1">
    <location>
        <begin position="1"/>
        <end position="18"/>
    </location>
</feature>
<reference evidence="2 3" key="1">
    <citation type="journal article" date="2015" name="Proc. Natl. Acad. Sci. U.S.A.">
        <title>The resurrection genome of Boea hygrometrica: A blueprint for survival of dehydration.</title>
        <authorList>
            <person name="Xiao L."/>
            <person name="Yang G."/>
            <person name="Zhang L."/>
            <person name="Yang X."/>
            <person name="Zhao S."/>
            <person name="Ji Z."/>
            <person name="Zhou Q."/>
            <person name="Hu M."/>
            <person name="Wang Y."/>
            <person name="Chen M."/>
            <person name="Xu Y."/>
            <person name="Jin H."/>
            <person name="Xiao X."/>
            <person name="Hu G."/>
            <person name="Bao F."/>
            <person name="Hu Y."/>
            <person name="Wan P."/>
            <person name="Li L."/>
            <person name="Deng X."/>
            <person name="Kuang T."/>
            <person name="Xiang C."/>
            <person name="Zhu J.K."/>
            <person name="Oliver M.J."/>
            <person name="He Y."/>
        </authorList>
    </citation>
    <scope>NUCLEOTIDE SEQUENCE [LARGE SCALE GENOMIC DNA]</scope>
    <source>
        <strain evidence="3">cv. XS01</strain>
    </source>
</reference>
<proteinExistence type="predicted"/>
<dbReference type="EMBL" id="KV038314">
    <property type="protein sequence ID" value="KZV13514.1"/>
    <property type="molecule type" value="Genomic_DNA"/>
</dbReference>
<evidence type="ECO:0000313" key="2">
    <source>
        <dbReference type="EMBL" id="KZV13514.1"/>
    </source>
</evidence>